<keyword evidence="1" id="KW-1133">Transmembrane helix</keyword>
<gene>
    <name evidence="2" type="ORF">J5W02_00310</name>
</gene>
<feature type="transmembrane region" description="Helical" evidence="1">
    <location>
        <begin position="6"/>
        <end position="32"/>
    </location>
</feature>
<dbReference type="RefSeq" id="WP_219938433.1">
    <property type="nucleotide sequence ID" value="NZ_JAGFNZ010000001.1"/>
</dbReference>
<organism evidence="2 3">
    <name type="scientific">Caproiciproducens faecalis</name>
    <dbReference type="NCBI Taxonomy" id="2820301"/>
    <lineage>
        <taxon>Bacteria</taxon>
        <taxon>Bacillati</taxon>
        <taxon>Bacillota</taxon>
        <taxon>Clostridia</taxon>
        <taxon>Eubacteriales</taxon>
        <taxon>Acutalibacteraceae</taxon>
        <taxon>Caproiciproducens</taxon>
    </lineage>
</organism>
<proteinExistence type="predicted"/>
<accession>A0ABS7DIX5</accession>
<name>A0ABS7DIX5_9FIRM</name>
<sequence length="53" mass="5935">MSEIQSMMLSVCFGATVGYLIGNLVGIIIFAVGEIQEKRRKRQKDEDTSIKTE</sequence>
<dbReference type="Proteomes" id="UP000719942">
    <property type="component" value="Unassembled WGS sequence"/>
</dbReference>
<evidence type="ECO:0000313" key="2">
    <source>
        <dbReference type="EMBL" id="MBW7571242.1"/>
    </source>
</evidence>
<evidence type="ECO:0000256" key="1">
    <source>
        <dbReference type="SAM" id="Phobius"/>
    </source>
</evidence>
<keyword evidence="1" id="KW-0812">Transmembrane</keyword>
<keyword evidence="3" id="KW-1185">Reference proteome</keyword>
<reference evidence="2 3" key="1">
    <citation type="submission" date="2021-03" db="EMBL/GenBank/DDBJ databases">
        <title>Caproiciproducens sp. nov. isolated from feces of cow.</title>
        <authorList>
            <person name="Choi J.-Y."/>
        </authorList>
    </citation>
    <scope>NUCLEOTIDE SEQUENCE [LARGE SCALE GENOMIC DNA]</scope>
    <source>
        <strain evidence="2 3">AGMB10547</strain>
    </source>
</reference>
<evidence type="ECO:0000313" key="3">
    <source>
        <dbReference type="Proteomes" id="UP000719942"/>
    </source>
</evidence>
<dbReference type="EMBL" id="JAGFNZ010000001">
    <property type="protein sequence ID" value="MBW7571242.1"/>
    <property type="molecule type" value="Genomic_DNA"/>
</dbReference>
<protein>
    <submittedName>
        <fullName evidence="2">Uncharacterized protein</fullName>
    </submittedName>
</protein>
<keyword evidence="1" id="KW-0472">Membrane</keyword>
<comment type="caution">
    <text evidence="2">The sequence shown here is derived from an EMBL/GenBank/DDBJ whole genome shotgun (WGS) entry which is preliminary data.</text>
</comment>